<evidence type="ECO:0000256" key="7">
    <source>
        <dbReference type="RuleBase" id="RU369086"/>
    </source>
</evidence>
<proteinExistence type="inferred from homology"/>
<keyword evidence="4" id="KW-0597">Phosphoprotein</keyword>
<evidence type="ECO:0000256" key="6">
    <source>
        <dbReference type="ARBA" id="ARBA00023242"/>
    </source>
</evidence>
<evidence type="ECO:0000256" key="1">
    <source>
        <dbReference type="ARBA" id="ARBA00004604"/>
    </source>
</evidence>
<evidence type="ECO:0000256" key="2">
    <source>
        <dbReference type="ARBA" id="ARBA00005930"/>
    </source>
</evidence>
<dbReference type="GO" id="GO:0006362">
    <property type="term" value="P:transcription elongation by RNA polymerase I"/>
    <property type="evidence" value="ECO:0007669"/>
    <property type="project" value="UniProtKB-ARBA"/>
</dbReference>
<dbReference type="OrthoDB" id="3650558at2759"/>
<keyword evidence="10" id="KW-1185">Reference proteome</keyword>
<dbReference type="GO" id="GO:0006361">
    <property type="term" value="P:transcription initiation at RNA polymerase I promoter"/>
    <property type="evidence" value="ECO:0007669"/>
    <property type="project" value="UniProtKB-ARBA"/>
</dbReference>
<dbReference type="PANTHER" id="PTHR12709">
    <property type="entry name" value="DNA-DIRECTED RNA POLYMERASE II, III"/>
    <property type="match status" value="1"/>
</dbReference>
<keyword evidence="5 7" id="KW-0804">Transcription</keyword>
<dbReference type="FunFam" id="3.30.1490.120:FF:000004">
    <property type="entry name" value="RNA polymerase I subunit Rpa43"/>
    <property type="match status" value="1"/>
</dbReference>
<evidence type="ECO:0000256" key="3">
    <source>
        <dbReference type="ARBA" id="ARBA00022478"/>
    </source>
</evidence>
<organism evidence="9 10">
    <name type="scientific">Pseudocercospora eumusae</name>
    <dbReference type="NCBI Taxonomy" id="321146"/>
    <lineage>
        <taxon>Eukaryota</taxon>
        <taxon>Fungi</taxon>
        <taxon>Dikarya</taxon>
        <taxon>Ascomycota</taxon>
        <taxon>Pezizomycotina</taxon>
        <taxon>Dothideomycetes</taxon>
        <taxon>Dothideomycetidae</taxon>
        <taxon>Mycosphaerellales</taxon>
        <taxon>Mycosphaerellaceae</taxon>
        <taxon>Pseudocercospora</taxon>
    </lineage>
</organism>
<evidence type="ECO:0000259" key="8">
    <source>
        <dbReference type="Pfam" id="PF17875"/>
    </source>
</evidence>
<sequence>MAKKERTAEEVATKAARRAARASLKAGKQKVAISPATPSLNEKLHLHSPIQHITTSFYLALSPCAYHDPVGGLLAEHISPHLLSYYPPLNAVLLGFENARISESQDEVGEEASDVLARSFNEYAVSFLWLTCDFVVFRPSPGTYLEGEVNLQNEALLGLICLNYFNVSIPKENMPSDWTWNGQTWSDGQGKLDQKIICQVHDFEASGQESISITGTLVGL</sequence>
<dbReference type="Gene3D" id="3.30.1490.120">
    <property type="entry name" value="RNA polymerase Rpb7-like, N-terminal domain"/>
    <property type="match status" value="1"/>
</dbReference>
<dbReference type="Proteomes" id="UP000070133">
    <property type="component" value="Unassembled WGS sequence"/>
</dbReference>
<accession>A0A139HCY3</accession>
<evidence type="ECO:0000256" key="5">
    <source>
        <dbReference type="ARBA" id="ARBA00023163"/>
    </source>
</evidence>
<dbReference type="GO" id="GO:0005736">
    <property type="term" value="C:RNA polymerase I complex"/>
    <property type="evidence" value="ECO:0007669"/>
    <property type="project" value="TreeGrafter"/>
</dbReference>
<protein>
    <recommendedName>
        <fullName evidence="7">DNA-directed RNA polymerase subunit</fullName>
    </recommendedName>
</protein>
<dbReference type="InterPro" id="IPR045113">
    <property type="entry name" value="Rpb7-like"/>
</dbReference>
<feature type="domain" description="RPA43 OB" evidence="8">
    <location>
        <begin position="139"/>
        <end position="184"/>
    </location>
</feature>
<dbReference type="PANTHER" id="PTHR12709:SF5">
    <property type="entry name" value="DNA-DIRECTED RNA POLYMERASE I SUBUNIT RPA43"/>
    <property type="match status" value="1"/>
</dbReference>
<comment type="similarity">
    <text evidence="2">Belongs to the eukaryotic RPA43 RNA polymerase subunit family.</text>
</comment>
<dbReference type="EMBL" id="LFZN01000076">
    <property type="protein sequence ID" value="KXT00319.1"/>
    <property type="molecule type" value="Genomic_DNA"/>
</dbReference>
<comment type="subcellular location">
    <subcellularLocation>
        <location evidence="1">Nucleus</location>
        <location evidence="1">Nucleolus</location>
    </subcellularLocation>
</comment>
<keyword evidence="3 7" id="KW-0240">DNA-directed RNA polymerase</keyword>
<dbReference type="Gene3D" id="2.40.50.1060">
    <property type="match status" value="1"/>
</dbReference>
<dbReference type="Pfam" id="PF17875">
    <property type="entry name" value="RPA43_OB"/>
    <property type="match status" value="1"/>
</dbReference>
<dbReference type="InterPro" id="IPR041178">
    <property type="entry name" value="RPA43_OB"/>
</dbReference>
<evidence type="ECO:0000256" key="4">
    <source>
        <dbReference type="ARBA" id="ARBA00022553"/>
    </source>
</evidence>
<evidence type="ECO:0000313" key="9">
    <source>
        <dbReference type="EMBL" id="KXT00320.1"/>
    </source>
</evidence>
<dbReference type="EMBL" id="LFZN01000076">
    <property type="protein sequence ID" value="KXT00320.1"/>
    <property type="molecule type" value="Genomic_DNA"/>
</dbReference>
<gene>
    <name evidence="9" type="ORF">AC578_6465</name>
</gene>
<dbReference type="AlphaFoldDB" id="A0A139HCY3"/>
<dbReference type="InterPro" id="IPR036898">
    <property type="entry name" value="RNA_pol_Rpb7-like_N_sf"/>
</dbReference>
<comment type="caution">
    <text evidence="9">The sequence shown here is derived from an EMBL/GenBank/DDBJ whole genome shotgun (WGS) entry which is preliminary data.</text>
</comment>
<name>A0A139HCY3_9PEZI</name>
<evidence type="ECO:0000313" key="10">
    <source>
        <dbReference type="Proteomes" id="UP000070133"/>
    </source>
</evidence>
<keyword evidence="6 7" id="KW-0539">Nucleus</keyword>
<reference evidence="9 10" key="1">
    <citation type="submission" date="2015-07" db="EMBL/GenBank/DDBJ databases">
        <title>Comparative genomics of the Sigatoka disease complex on banana suggests a link between parallel evolutionary changes in Pseudocercospora fijiensis and Pseudocercospora eumusae and increased virulence on the banana host.</title>
        <authorList>
            <person name="Chang T.-C."/>
            <person name="Salvucci A."/>
            <person name="Crous P.W."/>
            <person name="Stergiopoulos I."/>
        </authorList>
    </citation>
    <scope>NUCLEOTIDE SEQUENCE [LARGE SCALE GENOMIC DNA]</scope>
    <source>
        <strain evidence="9 10">CBS 114824</strain>
    </source>
</reference>
<comment type="function">
    <text evidence="7">DNA-dependent RNA polymerase which catalyzes the transcription of DNA into RNA using the four ribonucleoside triphosphates as substrates.</text>
</comment>